<organism evidence="6 7">
    <name type="scientific">Pararcticibacter amylolyticus</name>
    <dbReference type="NCBI Taxonomy" id="2173175"/>
    <lineage>
        <taxon>Bacteria</taxon>
        <taxon>Pseudomonadati</taxon>
        <taxon>Bacteroidota</taxon>
        <taxon>Sphingobacteriia</taxon>
        <taxon>Sphingobacteriales</taxon>
        <taxon>Sphingobacteriaceae</taxon>
        <taxon>Pararcticibacter</taxon>
    </lineage>
</organism>
<dbReference type="InterPro" id="IPR036249">
    <property type="entry name" value="Thioredoxin-like_sf"/>
</dbReference>
<evidence type="ECO:0000313" key="7">
    <source>
        <dbReference type="Proteomes" id="UP000245647"/>
    </source>
</evidence>
<keyword evidence="7" id="KW-1185">Reference proteome</keyword>
<comment type="caution">
    <text evidence="6">The sequence shown here is derived from an EMBL/GenBank/DDBJ whole genome shotgun (WGS) entry which is preliminary data.</text>
</comment>
<dbReference type="InterPro" id="IPR017937">
    <property type="entry name" value="Thioredoxin_CS"/>
</dbReference>
<keyword evidence="4" id="KW-0676">Redox-active center</keyword>
<sequence>MKSFVLFTTAVLLGTTVSGQTSSPLQLKGTTLGIKEGKVYLQKFENKMFFTIDSASIKDGRFSFATKVKLPELYGLTLDRNKNPFYIFLENVPVSVSLDSASYYRNSKVSGSKAQDIFTAYKENQREVKIDEFIKQNPSSIVSAYVLYRDFSYRLTADQIQSNINLLAPALQKTQYVSVLKELIPVLSRVGVGNKAIDFTANDPDGKPVKLSDHFGKYLLVDFWAGWCGPCRRENPHVVAAYNKYKDKGFDVLGVSLDKTKESWVKAIADDQLTWTHVSDLAFWNSAPAKLYGVRAIPANFLIDPKGVIIARNLRGKDLDEKLAELLSGSASVGSGASQ</sequence>
<evidence type="ECO:0000256" key="2">
    <source>
        <dbReference type="ARBA" id="ARBA00022748"/>
    </source>
</evidence>
<dbReference type="Pfam" id="PF00578">
    <property type="entry name" value="AhpC-TSA"/>
    <property type="match status" value="1"/>
</dbReference>
<dbReference type="InterPro" id="IPR000866">
    <property type="entry name" value="AhpC/TSA"/>
</dbReference>
<dbReference type="Proteomes" id="UP000245647">
    <property type="component" value="Unassembled WGS sequence"/>
</dbReference>
<dbReference type="OrthoDB" id="750178at2"/>
<dbReference type="PROSITE" id="PS51352">
    <property type="entry name" value="THIOREDOXIN_2"/>
    <property type="match status" value="1"/>
</dbReference>
<evidence type="ECO:0000313" key="6">
    <source>
        <dbReference type="EMBL" id="PWG78316.1"/>
    </source>
</evidence>
<evidence type="ECO:0000256" key="1">
    <source>
        <dbReference type="ARBA" id="ARBA00004196"/>
    </source>
</evidence>
<dbReference type="AlphaFoldDB" id="A0A2U2PA90"/>
<dbReference type="PANTHER" id="PTHR42852:SF6">
    <property type="entry name" value="THIOL:DISULFIDE INTERCHANGE PROTEIN DSBE"/>
    <property type="match status" value="1"/>
</dbReference>
<proteinExistence type="predicted"/>
<dbReference type="Pfam" id="PF14289">
    <property type="entry name" value="DUF4369"/>
    <property type="match status" value="1"/>
</dbReference>
<dbReference type="RefSeq" id="WP_109418122.1">
    <property type="nucleotide sequence ID" value="NZ_QEAS01000027.1"/>
</dbReference>
<dbReference type="GO" id="GO:0016209">
    <property type="term" value="F:antioxidant activity"/>
    <property type="evidence" value="ECO:0007669"/>
    <property type="project" value="InterPro"/>
</dbReference>
<name>A0A2U2PA90_9SPHI</name>
<dbReference type="SUPFAM" id="SSF52833">
    <property type="entry name" value="Thioredoxin-like"/>
    <property type="match status" value="1"/>
</dbReference>
<gene>
    <name evidence="6" type="ORF">DDR33_22845</name>
</gene>
<dbReference type="Gene3D" id="3.40.30.10">
    <property type="entry name" value="Glutaredoxin"/>
    <property type="match status" value="1"/>
</dbReference>
<accession>A0A2U2PA90</accession>
<dbReference type="PANTHER" id="PTHR42852">
    <property type="entry name" value="THIOL:DISULFIDE INTERCHANGE PROTEIN DSBE"/>
    <property type="match status" value="1"/>
</dbReference>
<dbReference type="EMBL" id="QEAS01000027">
    <property type="protein sequence ID" value="PWG78316.1"/>
    <property type="molecule type" value="Genomic_DNA"/>
</dbReference>
<protein>
    <submittedName>
        <fullName evidence="6">Alkyl hydroperoxide reductase</fullName>
    </submittedName>
</protein>
<keyword evidence="3" id="KW-1015">Disulfide bond</keyword>
<keyword evidence="2" id="KW-0201">Cytochrome c-type biogenesis</keyword>
<dbReference type="InterPro" id="IPR013766">
    <property type="entry name" value="Thioredoxin_domain"/>
</dbReference>
<dbReference type="PROSITE" id="PS00194">
    <property type="entry name" value="THIOREDOXIN_1"/>
    <property type="match status" value="1"/>
</dbReference>
<feature type="domain" description="Thioredoxin" evidence="5">
    <location>
        <begin position="190"/>
        <end position="332"/>
    </location>
</feature>
<dbReference type="CDD" id="cd02966">
    <property type="entry name" value="TlpA_like_family"/>
    <property type="match status" value="1"/>
</dbReference>
<evidence type="ECO:0000259" key="5">
    <source>
        <dbReference type="PROSITE" id="PS51352"/>
    </source>
</evidence>
<reference evidence="6 7" key="1">
    <citation type="submission" date="2018-04" db="EMBL/GenBank/DDBJ databases">
        <title>Pedobacter chongqingensis sp. nov., isolated from a rottenly hemp rope.</title>
        <authorList>
            <person name="Cai Y."/>
        </authorList>
    </citation>
    <scope>NUCLEOTIDE SEQUENCE [LARGE SCALE GENOMIC DNA]</scope>
    <source>
        <strain evidence="6 7">FJ4-8</strain>
    </source>
</reference>
<dbReference type="GO" id="GO:0017004">
    <property type="term" value="P:cytochrome complex assembly"/>
    <property type="evidence" value="ECO:0007669"/>
    <property type="project" value="UniProtKB-KW"/>
</dbReference>
<dbReference type="GO" id="GO:0030313">
    <property type="term" value="C:cell envelope"/>
    <property type="evidence" value="ECO:0007669"/>
    <property type="project" value="UniProtKB-SubCell"/>
</dbReference>
<dbReference type="InterPro" id="IPR025380">
    <property type="entry name" value="DUF4369"/>
</dbReference>
<dbReference type="GO" id="GO:0016491">
    <property type="term" value="F:oxidoreductase activity"/>
    <property type="evidence" value="ECO:0007669"/>
    <property type="project" value="InterPro"/>
</dbReference>
<dbReference type="InterPro" id="IPR050553">
    <property type="entry name" value="Thioredoxin_ResA/DsbE_sf"/>
</dbReference>
<comment type="subcellular location">
    <subcellularLocation>
        <location evidence="1">Cell envelope</location>
    </subcellularLocation>
</comment>
<evidence type="ECO:0000256" key="3">
    <source>
        <dbReference type="ARBA" id="ARBA00023157"/>
    </source>
</evidence>
<evidence type="ECO:0000256" key="4">
    <source>
        <dbReference type="ARBA" id="ARBA00023284"/>
    </source>
</evidence>